<comment type="caution">
    <text evidence="4">The sequence shown here is derived from an EMBL/GenBank/DDBJ whole genome shotgun (WGS) entry which is preliminary data.</text>
</comment>
<gene>
    <name evidence="4" type="ORF">IAA21_01080</name>
</gene>
<organism evidence="4 5">
    <name type="scientific">Candidatus Blautia faecigallinarum</name>
    <dbReference type="NCBI Taxonomy" id="2838488"/>
    <lineage>
        <taxon>Bacteria</taxon>
        <taxon>Bacillati</taxon>
        <taxon>Bacillota</taxon>
        <taxon>Clostridia</taxon>
        <taxon>Lachnospirales</taxon>
        <taxon>Lachnospiraceae</taxon>
        <taxon>Blautia</taxon>
    </lineage>
</organism>
<sequence>MSFSKNSSQQISLFDAASTLTEREKRMLERSWAKYFADHIFPEIDEAPFSVLYSDRPSRHNTPVNVIIGALILKEIFGLTDEEIVETLPFDIRYQYALHTTSFEEQPLNDRTLGRFRARCCAYEEMTGIDLIHDCIVKLSSSMAAMMKLNTGMRRMDSLMVASNIKKMSRLELLYTSVANLARRMKKLEDPALPERLFHYTQEDDHNKVLYHNRSEDTDSKTEQVLKDAALILSACGSRYDEYSEYQLLIRAIKEQTKSDANGNLTLKGKHDGMDSNTMQNPADPDATYRKKSGEEHRGYIANVVEVTDDHHNSITVDYQYEKNNYSDSQFLKDYIERQPEGGSPAVLTTDGGYCGMENYQLAKSKNITLVTTDLKGAEVSDHWADFEFNEDGTKLLRCAAGHEPKSSVYDKNTQKCKVSFPLNVCRNCPYHDQCHPTEHKRVATIKVAMRTAFHAKQQRFLQTDEFHKLARFRNGIETVPAALRKRHRIDKMPARGYIKTKLFFGFKVAGMNTRKLIRYLSSQAKVTPYPQRA</sequence>
<feature type="domain" description="Transposase DDE" evidence="3">
    <location>
        <begin position="399"/>
        <end position="518"/>
    </location>
</feature>
<evidence type="ECO:0000259" key="2">
    <source>
        <dbReference type="Pfam" id="PF05598"/>
    </source>
</evidence>
<dbReference type="Pfam" id="PF13751">
    <property type="entry name" value="DDE_Tnp_1_6"/>
    <property type="match status" value="1"/>
</dbReference>
<reference evidence="4" key="1">
    <citation type="journal article" date="2021" name="PeerJ">
        <title>Extensive microbial diversity within the chicken gut microbiome revealed by metagenomics and culture.</title>
        <authorList>
            <person name="Gilroy R."/>
            <person name="Ravi A."/>
            <person name="Getino M."/>
            <person name="Pursley I."/>
            <person name="Horton D.L."/>
            <person name="Alikhan N.F."/>
            <person name="Baker D."/>
            <person name="Gharbi K."/>
            <person name="Hall N."/>
            <person name="Watson M."/>
            <person name="Adriaenssens E.M."/>
            <person name="Foster-Nyarko E."/>
            <person name="Jarju S."/>
            <person name="Secka A."/>
            <person name="Antonio M."/>
            <person name="Oren A."/>
            <person name="Chaudhuri R.R."/>
            <person name="La Ragione R."/>
            <person name="Hildebrand F."/>
            <person name="Pallen M.J."/>
        </authorList>
    </citation>
    <scope>NUCLEOTIDE SEQUENCE</scope>
    <source>
        <strain evidence="4">14324</strain>
    </source>
</reference>
<evidence type="ECO:0000313" key="5">
    <source>
        <dbReference type="Proteomes" id="UP000824041"/>
    </source>
</evidence>
<feature type="region of interest" description="Disordered" evidence="1">
    <location>
        <begin position="267"/>
        <end position="288"/>
    </location>
</feature>
<accession>A0A9D2ISC0</accession>
<evidence type="ECO:0000259" key="3">
    <source>
        <dbReference type="Pfam" id="PF13751"/>
    </source>
</evidence>
<dbReference type="Proteomes" id="UP000824041">
    <property type="component" value="Unassembled WGS sequence"/>
</dbReference>
<evidence type="ECO:0000256" key="1">
    <source>
        <dbReference type="SAM" id="MobiDB-lite"/>
    </source>
</evidence>
<dbReference type="InterPro" id="IPR025668">
    <property type="entry name" value="Tnp_DDE_dom"/>
</dbReference>
<dbReference type="EMBL" id="DXBU01000016">
    <property type="protein sequence ID" value="HIZ21376.1"/>
    <property type="molecule type" value="Genomic_DNA"/>
</dbReference>
<dbReference type="PANTHER" id="PTHR33408">
    <property type="entry name" value="TRANSPOSASE"/>
    <property type="match status" value="1"/>
</dbReference>
<evidence type="ECO:0000313" key="4">
    <source>
        <dbReference type="EMBL" id="HIZ21376.1"/>
    </source>
</evidence>
<proteinExistence type="predicted"/>
<reference evidence="4" key="2">
    <citation type="submission" date="2021-04" db="EMBL/GenBank/DDBJ databases">
        <authorList>
            <person name="Gilroy R."/>
        </authorList>
    </citation>
    <scope>NUCLEOTIDE SEQUENCE</scope>
    <source>
        <strain evidence="4">14324</strain>
    </source>
</reference>
<dbReference type="InterPro" id="IPR008490">
    <property type="entry name" value="Transposase_InsH_N"/>
</dbReference>
<feature type="domain" description="Transposase InsH N-terminal" evidence="2">
    <location>
        <begin position="37"/>
        <end position="119"/>
    </location>
</feature>
<dbReference type="Pfam" id="PF05598">
    <property type="entry name" value="DUF772"/>
    <property type="match status" value="1"/>
</dbReference>
<name>A0A9D2ISC0_9FIRM</name>
<dbReference type="PANTHER" id="PTHR33408:SF2">
    <property type="entry name" value="TRANSPOSASE DDE DOMAIN-CONTAINING PROTEIN"/>
    <property type="match status" value="1"/>
</dbReference>
<protein>
    <submittedName>
        <fullName evidence="4">Transposase</fullName>
    </submittedName>
</protein>
<dbReference type="AlphaFoldDB" id="A0A9D2ISC0"/>